<sequence length="247" mass="28218">MKSIYSSSADFYNKKTINSRDKFFQTYTTSDHTTKDLISIATDKLNSLAQPKILDIGTGNGFVLNEVAKNLNKRKKSELVGIDLSPEMVKRAKTYCADYNGIIILEADNFSIPFADNYFDVVTNKLSTNFSVSEVFRVLKKGGLFIFKEYGLLKGMGVIAETFKDRVNVIDPVIYLKKIRDHKPQNMMYSQFYFEKSYTKDEIRNILAMAPIIRDFNEKKDMKIIKSLFAEGNITITSDPFLIVVVK</sequence>
<proteinExistence type="predicted"/>
<accession>A0A1F4V215</accession>
<dbReference type="EMBL" id="MEVH01000027">
    <property type="protein sequence ID" value="OGC51255.1"/>
    <property type="molecule type" value="Genomic_DNA"/>
</dbReference>
<dbReference type="PANTHER" id="PTHR43591">
    <property type="entry name" value="METHYLTRANSFERASE"/>
    <property type="match status" value="1"/>
</dbReference>
<dbReference type="CDD" id="cd02440">
    <property type="entry name" value="AdoMet_MTases"/>
    <property type="match status" value="1"/>
</dbReference>
<dbReference type="SUPFAM" id="SSF53335">
    <property type="entry name" value="S-adenosyl-L-methionine-dependent methyltransferases"/>
    <property type="match status" value="1"/>
</dbReference>
<dbReference type="Gene3D" id="3.40.50.150">
    <property type="entry name" value="Vaccinia Virus protein VP39"/>
    <property type="match status" value="1"/>
</dbReference>
<dbReference type="Pfam" id="PF08241">
    <property type="entry name" value="Methyltransf_11"/>
    <property type="match status" value="1"/>
</dbReference>
<evidence type="ECO:0000313" key="2">
    <source>
        <dbReference type="EMBL" id="OGC51255.1"/>
    </source>
</evidence>
<comment type="caution">
    <text evidence="2">The sequence shown here is derived from an EMBL/GenBank/DDBJ whole genome shotgun (WGS) entry which is preliminary data.</text>
</comment>
<dbReference type="Proteomes" id="UP000178771">
    <property type="component" value="Unassembled WGS sequence"/>
</dbReference>
<reference evidence="2 3" key="1">
    <citation type="journal article" date="2016" name="Nat. Commun.">
        <title>Thousands of microbial genomes shed light on interconnected biogeochemical processes in an aquifer system.</title>
        <authorList>
            <person name="Anantharaman K."/>
            <person name="Brown C.T."/>
            <person name="Hug L.A."/>
            <person name="Sharon I."/>
            <person name="Castelle C.J."/>
            <person name="Probst A.J."/>
            <person name="Thomas B.C."/>
            <person name="Singh A."/>
            <person name="Wilkins M.J."/>
            <person name="Karaoz U."/>
            <person name="Brodie E.L."/>
            <person name="Williams K.H."/>
            <person name="Hubbard S.S."/>
            <person name="Banfield J.F."/>
        </authorList>
    </citation>
    <scope>NUCLEOTIDE SEQUENCE [LARGE SCALE GENOMIC DNA]</scope>
</reference>
<evidence type="ECO:0000313" key="3">
    <source>
        <dbReference type="Proteomes" id="UP000178771"/>
    </source>
</evidence>
<organism evidence="2 3">
    <name type="scientific">candidate division WWE3 bacterium RIFCSPLOWO2_01_FULL_39_13</name>
    <dbReference type="NCBI Taxonomy" id="1802624"/>
    <lineage>
        <taxon>Bacteria</taxon>
        <taxon>Katanobacteria</taxon>
    </lineage>
</organism>
<feature type="domain" description="Methyltransferase type 11" evidence="1">
    <location>
        <begin position="54"/>
        <end position="147"/>
    </location>
</feature>
<dbReference type="AlphaFoldDB" id="A0A1F4V215"/>
<dbReference type="GO" id="GO:0008757">
    <property type="term" value="F:S-adenosylmethionine-dependent methyltransferase activity"/>
    <property type="evidence" value="ECO:0007669"/>
    <property type="project" value="InterPro"/>
</dbReference>
<evidence type="ECO:0000259" key="1">
    <source>
        <dbReference type="Pfam" id="PF08241"/>
    </source>
</evidence>
<dbReference type="InterPro" id="IPR029063">
    <property type="entry name" value="SAM-dependent_MTases_sf"/>
</dbReference>
<gene>
    <name evidence="2" type="ORF">A2982_04115</name>
</gene>
<dbReference type="STRING" id="1802624.A2982_04115"/>
<dbReference type="InterPro" id="IPR013216">
    <property type="entry name" value="Methyltransf_11"/>
</dbReference>
<protein>
    <recommendedName>
        <fullName evidence="1">Methyltransferase type 11 domain-containing protein</fullName>
    </recommendedName>
</protein>
<name>A0A1F4V215_UNCKA</name>